<dbReference type="SUPFAM" id="SSF55961">
    <property type="entry name" value="Bet v1-like"/>
    <property type="match status" value="1"/>
</dbReference>
<feature type="domain" description="Coenzyme Q-binding protein COQ10 START" evidence="3">
    <location>
        <begin position="10"/>
        <end position="135"/>
    </location>
</feature>
<dbReference type="InterPro" id="IPR023393">
    <property type="entry name" value="START-like_dom_sf"/>
</dbReference>
<accession>A0ABN1LCQ1</accession>
<name>A0ABN1LCQ1_9ALTE</name>
<evidence type="ECO:0000256" key="1">
    <source>
        <dbReference type="ARBA" id="ARBA00008918"/>
    </source>
</evidence>
<comment type="caution">
    <text evidence="4">The sequence shown here is derived from an EMBL/GenBank/DDBJ whole genome shotgun (WGS) entry which is preliminary data.</text>
</comment>
<keyword evidence="5" id="KW-1185">Reference proteome</keyword>
<comment type="similarity">
    <text evidence="1">Belongs to the ribosome association toxin RatA family.</text>
</comment>
<dbReference type="Gene3D" id="3.30.530.20">
    <property type="match status" value="1"/>
</dbReference>
<dbReference type="EMBL" id="BAAAFD010000001">
    <property type="protein sequence ID" value="GAA0852809.1"/>
    <property type="molecule type" value="Genomic_DNA"/>
</dbReference>
<dbReference type="Proteomes" id="UP001500359">
    <property type="component" value="Unassembled WGS sequence"/>
</dbReference>
<dbReference type="Pfam" id="PF03364">
    <property type="entry name" value="Polyketide_cyc"/>
    <property type="match status" value="1"/>
</dbReference>
<evidence type="ECO:0000313" key="5">
    <source>
        <dbReference type="Proteomes" id="UP001500359"/>
    </source>
</evidence>
<dbReference type="PANTHER" id="PTHR12901:SF10">
    <property type="entry name" value="COENZYME Q-BINDING PROTEIN COQ10, MITOCHONDRIAL"/>
    <property type="match status" value="1"/>
</dbReference>
<organism evidence="4 5">
    <name type="scientific">Aliiglaciecola litoralis</name>
    <dbReference type="NCBI Taxonomy" id="582857"/>
    <lineage>
        <taxon>Bacteria</taxon>
        <taxon>Pseudomonadati</taxon>
        <taxon>Pseudomonadota</taxon>
        <taxon>Gammaproteobacteria</taxon>
        <taxon>Alteromonadales</taxon>
        <taxon>Alteromonadaceae</taxon>
        <taxon>Aliiglaciecola</taxon>
    </lineage>
</organism>
<dbReference type="CDD" id="cd07813">
    <property type="entry name" value="COQ10p_like"/>
    <property type="match status" value="1"/>
</dbReference>
<dbReference type="InterPro" id="IPR005031">
    <property type="entry name" value="COQ10_START"/>
</dbReference>
<proteinExistence type="inferred from homology"/>
<keyword evidence="2" id="KW-1277">Toxin-antitoxin system</keyword>
<evidence type="ECO:0000259" key="3">
    <source>
        <dbReference type="Pfam" id="PF03364"/>
    </source>
</evidence>
<dbReference type="PANTHER" id="PTHR12901">
    <property type="entry name" value="SPERM PROTEIN HOMOLOG"/>
    <property type="match status" value="1"/>
</dbReference>
<evidence type="ECO:0000313" key="4">
    <source>
        <dbReference type="EMBL" id="GAA0852809.1"/>
    </source>
</evidence>
<gene>
    <name evidence="4" type="ORF">GCM10009114_03910</name>
</gene>
<dbReference type="InterPro" id="IPR044996">
    <property type="entry name" value="COQ10-like"/>
</dbReference>
<reference evidence="4 5" key="1">
    <citation type="journal article" date="2019" name="Int. J. Syst. Evol. Microbiol.">
        <title>The Global Catalogue of Microorganisms (GCM) 10K type strain sequencing project: providing services to taxonomists for standard genome sequencing and annotation.</title>
        <authorList>
            <consortium name="The Broad Institute Genomics Platform"/>
            <consortium name="The Broad Institute Genome Sequencing Center for Infectious Disease"/>
            <person name="Wu L."/>
            <person name="Ma J."/>
        </authorList>
    </citation>
    <scope>NUCLEOTIDE SEQUENCE [LARGE SCALE GENOMIC DNA]</scope>
    <source>
        <strain evidence="4 5">JCM 15896</strain>
    </source>
</reference>
<dbReference type="RefSeq" id="WP_343856035.1">
    <property type="nucleotide sequence ID" value="NZ_BAAAFD010000001.1"/>
</dbReference>
<evidence type="ECO:0000256" key="2">
    <source>
        <dbReference type="ARBA" id="ARBA00022649"/>
    </source>
</evidence>
<protein>
    <submittedName>
        <fullName evidence="4">SRPBCC family protein</fullName>
    </submittedName>
</protein>
<sequence>MASIHRSALVAFSAESMFDLVNDVESYPLFLPGCAQTKVLEQSEDTMKAAILISKAGVKQWFTTSNELDRGRSIQMNLIEGPFSHLSGGWLFTKLSDDACKIELKLDFTFSSKLAEMAFGRVFNSIATNMVNAFTARAKEVYL</sequence>